<dbReference type="EMBL" id="LT907978">
    <property type="protein sequence ID" value="SOB73604.1"/>
    <property type="molecule type" value="Genomic_DNA"/>
</dbReference>
<name>A0A285PVI4_9FIRM</name>
<organism evidence="1 2">
    <name type="scientific">Anaerobutyricum hallii</name>
    <dbReference type="NCBI Taxonomy" id="39488"/>
    <lineage>
        <taxon>Bacteria</taxon>
        <taxon>Bacillati</taxon>
        <taxon>Bacillota</taxon>
        <taxon>Clostridia</taxon>
        <taxon>Lachnospirales</taxon>
        <taxon>Lachnospiraceae</taxon>
        <taxon>Anaerobutyricum</taxon>
    </lineage>
</organism>
<sequence>MIYLTILNTTSILFLKIGRTLLFGFRDVMKLIF</sequence>
<evidence type="ECO:0000313" key="1">
    <source>
        <dbReference type="EMBL" id="SOB73604.1"/>
    </source>
</evidence>
<proteinExistence type="predicted"/>
<evidence type="ECO:0000313" key="2">
    <source>
        <dbReference type="Proteomes" id="UP000217549"/>
    </source>
</evidence>
<dbReference type="AlphaFoldDB" id="A0A285PVI4"/>
<accession>A0A285PVI4</accession>
<reference evidence="2" key="1">
    <citation type="submission" date="2017-09" db="EMBL/GenBank/DDBJ databases">
        <authorList>
            <person name="Shetty A S."/>
        </authorList>
    </citation>
    <scope>NUCLEOTIDE SEQUENCE [LARGE SCALE GENOMIC DNA]</scope>
</reference>
<dbReference type="Proteomes" id="UP000217549">
    <property type="component" value="Chromosome I"/>
</dbReference>
<protein>
    <submittedName>
        <fullName evidence="1">Uncharacterized protein</fullName>
    </submittedName>
</protein>
<gene>
    <name evidence="1" type="ORF">EHLA_3055</name>
</gene>
<dbReference type="KEGG" id="ehl:EHLA_3055"/>
<keyword evidence="2" id="KW-1185">Reference proteome</keyword>